<dbReference type="GO" id="GO:0005634">
    <property type="term" value="C:nucleus"/>
    <property type="evidence" value="ECO:0007669"/>
    <property type="project" value="TreeGrafter"/>
</dbReference>
<proteinExistence type="predicted"/>
<name>A0A5J5EG29_9PEZI</name>
<evidence type="ECO:0000259" key="1">
    <source>
        <dbReference type="Pfam" id="PF13324"/>
    </source>
</evidence>
<comment type="caution">
    <text evidence="2">The sequence shown here is derived from an EMBL/GenBank/DDBJ whole genome shotgun (WGS) entry which is preliminary data.</text>
</comment>
<feature type="domain" description="Cyclin-D1-binding protein 1-like N-terminal" evidence="1">
    <location>
        <begin position="60"/>
        <end position="197"/>
    </location>
</feature>
<accession>A0A5J5EG29</accession>
<dbReference type="PANTHER" id="PTHR15492:SF1">
    <property type="entry name" value="CYCLIN-D1-BINDING PROTEIN 1"/>
    <property type="match status" value="1"/>
</dbReference>
<dbReference type="PANTHER" id="PTHR15492">
    <property type="entry name" value="CYCLIN D1-BINDING PROTEIN 1"/>
    <property type="match status" value="1"/>
</dbReference>
<dbReference type="AlphaFoldDB" id="A0A5J5EG29"/>
<dbReference type="Proteomes" id="UP000326924">
    <property type="component" value="Unassembled WGS sequence"/>
</dbReference>
<evidence type="ECO:0000313" key="2">
    <source>
        <dbReference type="EMBL" id="KAA8894320.1"/>
    </source>
</evidence>
<organism evidence="2 3">
    <name type="scientific">Sphaerosporella brunnea</name>
    <dbReference type="NCBI Taxonomy" id="1250544"/>
    <lineage>
        <taxon>Eukaryota</taxon>
        <taxon>Fungi</taxon>
        <taxon>Dikarya</taxon>
        <taxon>Ascomycota</taxon>
        <taxon>Pezizomycotina</taxon>
        <taxon>Pezizomycetes</taxon>
        <taxon>Pezizales</taxon>
        <taxon>Pyronemataceae</taxon>
        <taxon>Sphaerosporella</taxon>
    </lineage>
</organism>
<protein>
    <recommendedName>
        <fullName evidence="1">Cyclin-D1-binding protein 1-like N-terminal domain-containing protein</fullName>
    </recommendedName>
</protein>
<dbReference type="OrthoDB" id="4088536at2759"/>
<gene>
    <name evidence="2" type="ORF">FN846DRAFT_423632</name>
</gene>
<dbReference type="Gene3D" id="1.20.1420.10">
    <property type="entry name" value="Talin, central domain"/>
    <property type="match status" value="1"/>
</dbReference>
<sequence>MPSSSSSSSVAAPLAASFSTLTSLIAHCRASLLAPTTSTPPPSSSSCIPEASAADALEHLHAAATLAKAQITRLSVALKPPATADAAEKFVREFSATIVPSLAAAAAAVDAAAHGKALAKEVRRAVDALLASIAEYVAAAAATGGADRLAATGVVWCAADAVLRLRDLGLCGVVDAALRECGEMVEDARAELKAWVDGEGAGAGDAEDGDEWDFPAAGRKGALDAAVKCSAEHAVRKMKLVTILFGAARKRRLLGDARLSRDPQRVDGIADVSKEISALVDDLGTAFYEDEAVEVDQAREKLVTKAVALAELCVLGNTGEKDAYSGWFENCKSALQKSS</sequence>
<dbReference type="InterPro" id="IPR026907">
    <property type="entry name" value="GCIP-like"/>
</dbReference>
<dbReference type="Pfam" id="PF13324">
    <property type="entry name" value="GCIP_N"/>
    <property type="match status" value="1"/>
</dbReference>
<dbReference type="InParanoid" id="A0A5J5EG29"/>
<dbReference type="Gene3D" id="1.20.1410.10">
    <property type="entry name" value="I/LWEQ domain"/>
    <property type="match status" value="1"/>
</dbReference>
<dbReference type="EMBL" id="VXIS01000348">
    <property type="protein sequence ID" value="KAA8894320.1"/>
    <property type="molecule type" value="Genomic_DNA"/>
</dbReference>
<keyword evidence="3" id="KW-1185">Reference proteome</keyword>
<evidence type="ECO:0000313" key="3">
    <source>
        <dbReference type="Proteomes" id="UP000326924"/>
    </source>
</evidence>
<reference evidence="2 3" key="1">
    <citation type="submission" date="2019-09" db="EMBL/GenBank/DDBJ databases">
        <title>Draft genome of the ectomycorrhizal ascomycete Sphaerosporella brunnea.</title>
        <authorList>
            <consortium name="DOE Joint Genome Institute"/>
            <person name="Benucci G.M."/>
            <person name="Marozzi G."/>
            <person name="Antonielli L."/>
            <person name="Sanchez S."/>
            <person name="Marco P."/>
            <person name="Wang X."/>
            <person name="Falini L.B."/>
            <person name="Barry K."/>
            <person name="Haridas S."/>
            <person name="Lipzen A."/>
            <person name="Labutti K."/>
            <person name="Grigoriev I.V."/>
            <person name="Murat C."/>
            <person name="Martin F."/>
            <person name="Albertini E."/>
            <person name="Donnini D."/>
            <person name="Bonito G."/>
        </authorList>
    </citation>
    <scope>NUCLEOTIDE SEQUENCE [LARGE SCALE GENOMIC DNA]</scope>
    <source>
        <strain evidence="2 3">Sb_GMNB300</strain>
    </source>
</reference>
<dbReference type="InterPro" id="IPR049317">
    <property type="entry name" value="GCIP-like_N"/>
</dbReference>